<protein>
    <submittedName>
        <fullName evidence="2">Uncharacterized protein</fullName>
    </submittedName>
</protein>
<gene>
    <name evidence="2" type="ORF">DERF_006410</name>
</gene>
<feature type="non-terminal residue" evidence="2">
    <location>
        <position position="378"/>
    </location>
</feature>
<comment type="caution">
    <text evidence="2">The sequence shown here is derived from an EMBL/GenBank/DDBJ whole genome shotgun (WGS) entry which is preliminary data.</text>
</comment>
<dbReference type="Proteomes" id="UP000790347">
    <property type="component" value="Unassembled WGS sequence"/>
</dbReference>
<sequence>TRASSINTTTTTLLSETLESVAALLLSKSSPSTTKSLSSSLLSSAPKSISIKERNRLIRMVDKVVKLANEILDLNYTTTAAADNMAMSINNNSVQDSNERNLGKTIPTDLFNPCHSTIDVDLIHHMDNNYRYRLDHTNELIDNVNDEMIERSNHLKGLVTDMIRKNLIKDCLRLKIPNIFRLPDPPHNNISKSMIIIYQTLANQTAHLYSLWNQHRRYSDQKQQNPLNDCWFYRHHVEMIATKQQQRKRQRQSNTGDTMIPGSVDNHNDDGQTMAIATRIKEKRLMTQENFFAVSDNLRSLLCYLNQAIHLFQIPVPIEQIIHQVLSHGIDSIERQQRSCSRQSIFECQLMRDAVQLLNDLEQFLRNESHRFLATTTK</sequence>
<organism evidence="2 3">
    <name type="scientific">Dermatophagoides farinae</name>
    <name type="common">American house dust mite</name>
    <dbReference type="NCBI Taxonomy" id="6954"/>
    <lineage>
        <taxon>Eukaryota</taxon>
        <taxon>Metazoa</taxon>
        <taxon>Ecdysozoa</taxon>
        <taxon>Arthropoda</taxon>
        <taxon>Chelicerata</taxon>
        <taxon>Arachnida</taxon>
        <taxon>Acari</taxon>
        <taxon>Acariformes</taxon>
        <taxon>Sarcoptiformes</taxon>
        <taxon>Astigmata</taxon>
        <taxon>Psoroptidia</taxon>
        <taxon>Analgoidea</taxon>
        <taxon>Pyroglyphidae</taxon>
        <taxon>Dermatophagoidinae</taxon>
        <taxon>Dermatophagoides</taxon>
    </lineage>
</organism>
<reference evidence="2" key="2">
    <citation type="journal article" date="2022" name="Res Sq">
        <title>Comparative Genomics Reveals Insights into the Divergent Evolution of Astigmatic Mites and Household Pest Adaptations.</title>
        <authorList>
            <person name="Xiong Q."/>
            <person name="Wan A.T.-Y."/>
            <person name="Liu X.-Y."/>
            <person name="Fung C.S.-H."/>
            <person name="Xiao X."/>
            <person name="Malainual N."/>
            <person name="Hou J."/>
            <person name="Wang L."/>
            <person name="Wang M."/>
            <person name="Yang K."/>
            <person name="Cui Y."/>
            <person name="Leung E."/>
            <person name="Nong W."/>
            <person name="Shin S.-K."/>
            <person name="Au S."/>
            <person name="Jeong K.Y."/>
            <person name="Chew F.T."/>
            <person name="Hui J."/>
            <person name="Leung T.F."/>
            <person name="Tungtrongchitr A."/>
            <person name="Zhong N."/>
            <person name="Liu Z."/>
            <person name="Tsui S."/>
        </authorList>
    </citation>
    <scope>NUCLEOTIDE SEQUENCE</scope>
    <source>
        <strain evidence="2">Derf</strain>
        <tissue evidence="2">Whole organism</tissue>
    </source>
</reference>
<dbReference type="AlphaFoldDB" id="A0A922IAA6"/>
<dbReference type="EMBL" id="ASGP02000002">
    <property type="protein sequence ID" value="KAH9522854.1"/>
    <property type="molecule type" value="Genomic_DNA"/>
</dbReference>
<name>A0A922IAA6_DERFA</name>
<feature type="region of interest" description="Disordered" evidence="1">
    <location>
        <begin position="244"/>
        <end position="270"/>
    </location>
</feature>
<keyword evidence="3" id="KW-1185">Reference proteome</keyword>
<evidence type="ECO:0000256" key="1">
    <source>
        <dbReference type="SAM" id="MobiDB-lite"/>
    </source>
</evidence>
<accession>A0A922IAA6</accession>
<reference evidence="2" key="1">
    <citation type="submission" date="2013-05" db="EMBL/GenBank/DDBJ databases">
        <authorList>
            <person name="Yim A.K.Y."/>
            <person name="Chan T.F."/>
            <person name="Ji K.M."/>
            <person name="Liu X.Y."/>
            <person name="Zhou J.W."/>
            <person name="Li R.Q."/>
            <person name="Yang K.Y."/>
            <person name="Li J."/>
            <person name="Li M."/>
            <person name="Law P.T.W."/>
            <person name="Wu Y.L."/>
            <person name="Cai Z.L."/>
            <person name="Qin H."/>
            <person name="Bao Y."/>
            <person name="Leung R.K.K."/>
            <person name="Ng P.K.S."/>
            <person name="Zou J."/>
            <person name="Zhong X.J."/>
            <person name="Ran P.X."/>
            <person name="Zhong N.S."/>
            <person name="Liu Z.G."/>
            <person name="Tsui S.K.W."/>
        </authorList>
    </citation>
    <scope>NUCLEOTIDE SEQUENCE</scope>
    <source>
        <strain evidence="2">Derf</strain>
        <tissue evidence="2">Whole organism</tissue>
    </source>
</reference>
<evidence type="ECO:0000313" key="2">
    <source>
        <dbReference type="EMBL" id="KAH9522854.1"/>
    </source>
</evidence>
<proteinExistence type="predicted"/>
<evidence type="ECO:0000313" key="3">
    <source>
        <dbReference type="Proteomes" id="UP000790347"/>
    </source>
</evidence>